<keyword evidence="3 7" id="KW-0812">Transmembrane</keyword>
<organism evidence="9">
    <name type="scientific">metagenome</name>
    <dbReference type="NCBI Taxonomy" id="256318"/>
    <lineage>
        <taxon>unclassified sequences</taxon>
        <taxon>metagenomes</taxon>
    </lineage>
</organism>
<protein>
    <submittedName>
        <fullName evidence="9">Transcriptional regulator</fullName>
    </submittedName>
</protein>
<evidence type="ECO:0000256" key="4">
    <source>
        <dbReference type="ARBA" id="ARBA00022989"/>
    </source>
</evidence>
<dbReference type="EMBL" id="UIDG01000059">
    <property type="protein sequence ID" value="SUS04850.1"/>
    <property type="molecule type" value="Genomic_DNA"/>
</dbReference>
<feature type="domain" description="Phage shock protein PspC N-terminal" evidence="8">
    <location>
        <begin position="22"/>
        <end position="79"/>
    </location>
</feature>
<evidence type="ECO:0000259" key="8">
    <source>
        <dbReference type="Pfam" id="PF04024"/>
    </source>
</evidence>
<dbReference type="AlphaFoldDB" id="A0A380TBM1"/>
<feature type="transmembrane region" description="Helical" evidence="7">
    <location>
        <begin position="31"/>
        <end position="50"/>
    </location>
</feature>
<evidence type="ECO:0000256" key="5">
    <source>
        <dbReference type="ARBA" id="ARBA00023136"/>
    </source>
</evidence>
<keyword evidence="2" id="KW-1003">Cell membrane</keyword>
<dbReference type="GO" id="GO:0005886">
    <property type="term" value="C:plasma membrane"/>
    <property type="evidence" value="ECO:0007669"/>
    <property type="project" value="UniProtKB-SubCell"/>
</dbReference>
<dbReference type="InterPro" id="IPR007168">
    <property type="entry name" value="Phageshock_PspC_N"/>
</dbReference>
<dbReference type="NCBIfam" id="TIGR02978">
    <property type="entry name" value="phageshock_pspC"/>
    <property type="match status" value="1"/>
</dbReference>
<feature type="transmembrane region" description="Helical" evidence="7">
    <location>
        <begin position="56"/>
        <end position="76"/>
    </location>
</feature>
<proteinExistence type="predicted"/>
<evidence type="ECO:0000256" key="3">
    <source>
        <dbReference type="ARBA" id="ARBA00022692"/>
    </source>
</evidence>
<evidence type="ECO:0000256" key="1">
    <source>
        <dbReference type="ARBA" id="ARBA00004162"/>
    </source>
</evidence>
<dbReference type="EMBL" id="UIDG01000106">
    <property type="protein sequence ID" value="SUS05413.1"/>
    <property type="molecule type" value="Genomic_DNA"/>
</dbReference>
<name>A0A380TBM1_9ZZZZ</name>
<keyword evidence="4 7" id="KW-1133">Transmembrane helix</keyword>
<keyword evidence="5 7" id="KW-0472">Membrane</keyword>
<dbReference type="InterPro" id="IPR014320">
    <property type="entry name" value="Phageshock_PspC"/>
</dbReference>
<evidence type="ECO:0000256" key="2">
    <source>
        <dbReference type="ARBA" id="ARBA00022475"/>
    </source>
</evidence>
<evidence type="ECO:0000256" key="6">
    <source>
        <dbReference type="SAM" id="MobiDB-lite"/>
    </source>
</evidence>
<dbReference type="PANTHER" id="PTHR33885">
    <property type="entry name" value="PHAGE SHOCK PROTEIN C"/>
    <property type="match status" value="1"/>
</dbReference>
<accession>A0A380TBM1</accession>
<dbReference type="Pfam" id="PF04024">
    <property type="entry name" value="PspC"/>
    <property type="match status" value="1"/>
</dbReference>
<sequence>MTAGNSYNGNRHADNSRPSPSRLYRSQRSKILLGVCSGIAEYLGVEPWMVRVFTVIAGFMFAPPTLAGYLILAFVLPKAPQDLYRDEGEQRFWRDVRIDPAQKFSELRHRFRELERQLQRMEAYVTSKSFRLNREIKDLER</sequence>
<comment type="subcellular location">
    <subcellularLocation>
        <location evidence="1">Cell membrane</location>
        <topology evidence="1">Single-pass membrane protein</topology>
    </subcellularLocation>
</comment>
<evidence type="ECO:0000256" key="7">
    <source>
        <dbReference type="SAM" id="Phobius"/>
    </source>
</evidence>
<dbReference type="PANTHER" id="PTHR33885:SF3">
    <property type="entry name" value="PHAGE SHOCK PROTEIN C"/>
    <property type="match status" value="1"/>
</dbReference>
<feature type="region of interest" description="Disordered" evidence="6">
    <location>
        <begin position="1"/>
        <end position="22"/>
    </location>
</feature>
<gene>
    <name evidence="9" type="ORF">DF3PB_1510010</name>
    <name evidence="10" type="ORF">DF3PB_1940007</name>
</gene>
<reference evidence="9" key="1">
    <citation type="submission" date="2018-07" db="EMBL/GenBank/DDBJ databases">
        <authorList>
            <person name="Quirk P.G."/>
            <person name="Krulwich T.A."/>
        </authorList>
    </citation>
    <scope>NUCLEOTIDE SEQUENCE</scope>
</reference>
<evidence type="ECO:0000313" key="9">
    <source>
        <dbReference type="EMBL" id="SUS04850.1"/>
    </source>
</evidence>
<dbReference type="InterPro" id="IPR052027">
    <property type="entry name" value="PspC"/>
</dbReference>
<evidence type="ECO:0000313" key="10">
    <source>
        <dbReference type="EMBL" id="SUS05413.1"/>
    </source>
</evidence>